<dbReference type="SUPFAM" id="SSF51161">
    <property type="entry name" value="Trimeric LpxA-like enzymes"/>
    <property type="match status" value="1"/>
</dbReference>
<organism evidence="1">
    <name type="scientific">Staphylococcus aureus</name>
    <dbReference type="NCBI Taxonomy" id="1280"/>
    <lineage>
        <taxon>Bacteria</taxon>
        <taxon>Bacillati</taxon>
        <taxon>Bacillota</taxon>
        <taxon>Bacilli</taxon>
        <taxon>Bacillales</taxon>
        <taxon>Staphylococcaceae</taxon>
        <taxon>Staphylococcus</taxon>
    </lineage>
</organism>
<accession>A0A6G4IT47</accession>
<protein>
    <submittedName>
        <fullName evidence="1">CatB-related O-acetyltransferase</fullName>
    </submittedName>
</protein>
<name>A0A6G4IT47_STAAU</name>
<dbReference type="InterPro" id="IPR011004">
    <property type="entry name" value="Trimer_LpxA-like_sf"/>
</dbReference>
<dbReference type="PANTHER" id="PTHR43300">
    <property type="entry name" value="ACETYLTRANSFERASE"/>
    <property type="match status" value="1"/>
</dbReference>
<dbReference type="AlphaFoldDB" id="A0A6G4IT47"/>
<dbReference type="PANTHER" id="PTHR43300:SF11">
    <property type="entry name" value="ACETYLTRANSFERASE RV3034C-RELATED"/>
    <property type="match status" value="1"/>
</dbReference>
<comment type="caution">
    <text evidence="1">The sequence shown here is derived from an EMBL/GenBank/DDBJ whole genome shotgun (WGS) entry which is preliminary data.</text>
</comment>
<dbReference type="Gene3D" id="2.160.10.10">
    <property type="entry name" value="Hexapeptide repeat proteins"/>
    <property type="match status" value="1"/>
</dbReference>
<sequence length="110" mass="12271">SNNNPFNIKQKFIDFNDQPSRTTIKNDVWIGANVIIMDGLTINTGAVIAAGSVVTKNVGAYEVVGGVPAKVIKKRFDNKTIEKLLESKWWEKTPDKLKGFSVEYLNKKDT</sequence>
<feature type="non-terminal residue" evidence="1">
    <location>
        <position position="1"/>
    </location>
</feature>
<proteinExistence type="predicted"/>
<keyword evidence="1" id="KW-0808">Transferase</keyword>
<gene>
    <name evidence="1" type="ORF">G0X02_06030</name>
</gene>
<dbReference type="Pfam" id="PF00132">
    <property type="entry name" value="Hexapep"/>
    <property type="match status" value="1"/>
</dbReference>
<reference evidence="1" key="1">
    <citation type="submission" date="2020-02" db="EMBL/GenBank/DDBJ databases">
        <title>Novel Insights Into The Classification of Staphylococcal Beta-Lactamases In Relation To The Cefazolin Inoculum Effect.</title>
        <authorList>
            <person name="Carvajal L.P."/>
            <person name="Rincon S."/>
            <person name="Echeverri A."/>
            <person name="Porras J."/>
            <person name="Rios R."/>
            <person name="Ordonez K."/>
            <person name="Seas C."/>
            <person name="Gomez-Villegas S."/>
            <person name="Diaz L."/>
            <person name="Arias C.A."/>
            <person name="Reyes J."/>
        </authorList>
    </citation>
    <scope>NUCLEOTIDE SEQUENCE</scope>
    <source>
        <strain evidence="1">UCL372</strain>
    </source>
</reference>
<dbReference type="InterPro" id="IPR050179">
    <property type="entry name" value="Trans_hexapeptide_repeat"/>
</dbReference>
<dbReference type="CDD" id="cd03349">
    <property type="entry name" value="LbH_XAT"/>
    <property type="match status" value="1"/>
</dbReference>
<dbReference type="EMBL" id="JAAJQV010000090">
    <property type="protein sequence ID" value="NFV99630.1"/>
    <property type="molecule type" value="Genomic_DNA"/>
</dbReference>
<dbReference type="InterPro" id="IPR001451">
    <property type="entry name" value="Hexapep"/>
</dbReference>
<evidence type="ECO:0000313" key="1">
    <source>
        <dbReference type="EMBL" id="NFV99630.1"/>
    </source>
</evidence>
<dbReference type="GO" id="GO:0016740">
    <property type="term" value="F:transferase activity"/>
    <property type="evidence" value="ECO:0007669"/>
    <property type="project" value="UniProtKB-KW"/>
</dbReference>